<keyword evidence="5" id="KW-1185">Reference proteome</keyword>
<dbReference type="OrthoDB" id="9770030at2"/>
<dbReference type="CDD" id="cd01448">
    <property type="entry name" value="TST_Repeat_1"/>
    <property type="match status" value="1"/>
</dbReference>
<dbReference type="SMART" id="SM00450">
    <property type="entry name" value="RHOD"/>
    <property type="match status" value="2"/>
</dbReference>
<sequence>MPALDLLADLVTTEWLAAHLDDPGLVVVDASVLGVETPAGFRWLSGLDEYLIAGHVPGAVFADLLEEFSDPDGPYSFTRPAPARLERVARELGIDDDVAVVVYDTSLGHWAARLWWLLTSAGVERVAVLDGGLGRWRADGRALETGFEPPRTAGALTLSPNDARWAEREEVDAIVAGEADAALVCALSASDFRGETGRRPRRGHIPGSVSVPVSSVVDRESGTLLRGDALETRLAAVPTDGTRRIVVYCGGGIAAAGTAFALRRAGHPDVAIYDGSLDEWAADPRAPLVSLV</sequence>
<dbReference type="PANTHER" id="PTHR11364:SF27">
    <property type="entry name" value="SULFURTRANSFERASE"/>
    <property type="match status" value="1"/>
</dbReference>
<accession>A0A4Q7MC45</accession>
<dbReference type="GO" id="GO:0004792">
    <property type="term" value="F:thiosulfate-cyanide sulfurtransferase activity"/>
    <property type="evidence" value="ECO:0007669"/>
    <property type="project" value="TreeGrafter"/>
</dbReference>
<reference evidence="4 5" key="1">
    <citation type="submission" date="2019-02" db="EMBL/GenBank/DDBJ databases">
        <title>Genomic Encyclopedia of Type Strains, Phase IV (KMG-IV): sequencing the most valuable type-strain genomes for metagenomic binning, comparative biology and taxonomic classification.</title>
        <authorList>
            <person name="Goeker M."/>
        </authorList>
    </citation>
    <scope>NUCLEOTIDE SEQUENCE [LARGE SCALE GENOMIC DNA]</scope>
    <source>
        <strain evidence="4 5">DSM 43045</strain>
    </source>
</reference>
<evidence type="ECO:0000256" key="1">
    <source>
        <dbReference type="ARBA" id="ARBA00022679"/>
    </source>
</evidence>
<feature type="domain" description="Rhodanese" evidence="3">
    <location>
        <begin position="192"/>
        <end position="289"/>
    </location>
</feature>
<protein>
    <submittedName>
        <fullName evidence="4">Thiosulfate/3-mercaptopyruvate sulfurtransferase</fullName>
    </submittedName>
</protein>
<comment type="caution">
    <text evidence="4">The sequence shown here is derived from an EMBL/GenBank/DDBJ whole genome shotgun (WGS) entry which is preliminary data.</text>
</comment>
<dbReference type="InterPro" id="IPR045078">
    <property type="entry name" value="TST/MPST-like"/>
</dbReference>
<dbReference type="InterPro" id="IPR036873">
    <property type="entry name" value="Rhodanese-like_dom_sf"/>
</dbReference>
<name>A0A4Q7MC45_9MICO</name>
<feature type="domain" description="Rhodanese" evidence="3">
    <location>
        <begin position="48"/>
        <end position="145"/>
    </location>
</feature>
<keyword evidence="1 4" id="KW-0808">Transferase</keyword>
<dbReference type="PANTHER" id="PTHR11364">
    <property type="entry name" value="THIOSULFATE SULFERTANSFERASE"/>
    <property type="match status" value="1"/>
</dbReference>
<keyword evidence="2" id="KW-0677">Repeat</keyword>
<gene>
    <name evidence="4" type="ORF">EV187_1313</name>
</gene>
<proteinExistence type="predicted"/>
<evidence type="ECO:0000313" key="4">
    <source>
        <dbReference type="EMBL" id="RZS65616.1"/>
    </source>
</evidence>
<dbReference type="AlphaFoldDB" id="A0A4Q7MC45"/>
<dbReference type="Proteomes" id="UP000293289">
    <property type="component" value="Unassembled WGS sequence"/>
</dbReference>
<evidence type="ECO:0000259" key="3">
    <source>
        <dbReference type="PROSITE" id="PS50206"/>
    </source>
</evidence>
<evidence type="ECO:0000256" key="2">
    <source>
        <dbReference type="ARBA" id="ARBA00022737"/>
    </source>
</evidence>
<dbReference type="InterPro" id="IPR001763">
    <property type="entry name" value="Rhodanese-like_dom"/>
</dbReference>
<dbReference type="Pfam" id="PF00581">
    <property type="entry name" value="Rhodanese"/>
    <property type="match status" value="2"/>
</dbReference>
<dbReference type="EMBL" id="SGWY01000002">
    <property type="protein sequence ID" value="RZS65616.1"/>
    <property type="molecule type" value="Genomic_DNA"/>
</dbReference>
<keyword evidence="4" id="KW-0670">Pyruvate</keyword>
<dbReference type="RefSeq" id="WP_130352294.1">
    <property type="nucleotide sequence ID" value="NZ_SGWY01000002.1"/>
</dbReference>
<evidence type="ECO:0000313" key="5">
    <source>
        <dbReference type="Proteomes" id="UP000293289"/>
    </source>
</evidence>
<organism evidence="4 5">
    <name type="scientific">Agromyces ramosus</name>
    <dbReference type="NCBI Taxonomy" id="33879"/>
    <lineage>
        <taxon>Bacteria</taxon>
        <taxon>Bacillati</taxon>
        <taxon>Actinomycetota</taxon>
        <taxon>Actinomycetes</taxon>
        <taxon>Micrococcales</taxon>
        <taxon>Microbacteriaceae</taxon>
        <taxon>Agromyces</taxon>
    </lineage>
</organism>
<dbReference type="SUPFAM" id="SSF52821">
    <property type="entry name" value="Rhodanese/Cell cycle control phosphatase"/>
    <property type="match status" value="2"/>
</dbReference>
<dbReference type="Gene3D" id="3.40.250.10">
    <property type="entry name" value="Rhodanese-like domain"/>
    <property type="match status" value="2"/>
</dbReference>
<dbReference type="PROSITE" id="PS50206">
    <property type="entry name" value="RHODANESE_3"/>
    <property type="match status" value="2"/>
</dbReference>